<reference evidence="2 3" key="1">
    <citation type="journal article" date="2019" name="Int. J. Syst. Evol. Microbiol.">
        <title>The Global Catalogue of Microorganisms (GCM) 10K type strain sequencing project: providing services to taxonomists for standard genome sequencing and annotation.</title>
        <authorList>
            <consortium name="The Broad Institute Genomics Platform"/>
            <consortium name="The Broad Institute Genome Sequencing Center for Infectious Disease"/>
            <person name="Wu L."/>
            <person name="Ma J."/>
        </authorList>
    </citation>
    <scope>NUCLEOTIDE SEQUENCE [LARGE SCALE GENOMIC DNA]</scope>
    <source>
        <strain evidence="2 3">JCM 11813</strain>
    </source>
</reference>
<proteinExistence type="predicted"/>
<dbReference type="InterPro" id="IPR007809">
    <property type="entry name" value="FlgN-like"/>
</dbReference>
<dbReference type="Gene3D" id="1.20.58.300">
    <property type="entry name" value="FlgN-like"/>
    <property type="match status" value="1"/>
</dbReference>
<evidence type="ECO:0000313" key="3">
    <source>
        <dbReference type="Proteomes" id="UP001499979"/>
    </source>
</evidence>
<comment type="caution">
    <text evidence="2">The sequence shown here is derived from an EMBL/GenBank/DDBJ whole genome shotgun (WGS) entry which is preliminary data.</text>
</comment>
<dbReference type="Pfam" id="PF05130">
    <property type="entry name" value="FlgN"/>
    <property type="match status" value="1"/>
</dbReference>
<keyword evidence="3" id="KW-1185">Reference proteome</keyword>
<dbReference type="EMBL" id="BAAAJE010000006">
    <property type="protein sequence ID" value="GAA1137833.1"/>
    <property type="molecule type" value="Genomic_DNA"/>
</dbReference>
<dbReference type="Proteomes" id="UP001499979">
    <property type="component" value="Unassembled WGS sequence"/>
</dbReference>
<evidence type="ECO:0008006" key="4">
    <source>
        <dbReference type="Google" id="ProtNLM"/>
    </source>
</evidence>
<dbReference type="RefSeq" id="WP_425571578.1">
    <property type="nucleotide sequence ID" value="NZ_BAAAJE010000006.1"/>
</dbReference>
<gene>
    <name evidence="2" type="ORF">GCM10009606_17170</name>
</gene>
<evidence type="ECO:0000313" key="2">
    <source>
        <dbReference type="EMBL" id="GAA1137833.1"/>
    </source>
</evidence>
<protein>
    <recommendedName>
        <fullName evidence="4">Flagellar protein FlgN</fullName>
    </recommendedName>
</protein>
<name>A0ABN1UBS5_9ACTN</name>
<sequence>MDVEKLSLVLWRERELLEALQYRLAVEQLVMAGGQTRWLANAARDVEQAVEELRSMELLRAVAADEAASAAGLAPNPSLSALIAAADEPWRSILADHREAFAAMTEEIERIAATNRALIANGLRAAHETLLGADDGGRIYTAAGATVSDGARTAVVDRSL</sequence>
<dbReference type="InterPro" id="IPR036679">
    <property type="entry name" value="FlgN-like_sf"/>
</dbReference>
<evidence type="ECO:0000256" key="1">
    <source>
        <dbReference type="ARBA" id="ARBA00022795"/>
    </source>
</evidence>
<organism evidence="2 3">
    <name type="scientific">Nocardioides aquiterrae</name>
    <dbReference type="NCBI Taxonomy" id="203799"/>
    <lineage>
        <taxon>Bacteria</taxon>
        <taxon>Bacillati</taxon>
        <taxon>Actinomycetota</taxon>
        <taxon>Actinomycetes</taxon>
        <taxon>Propionibacteriales</taxon>
        <taxon>Nocardioidaceae</taxon>
        <taxon>Nocardioides</taxon>
    </lineage>
</organism>
<dbReference type="SUPFAM" id="SSF140566">
    <property type="entry name" value="FlgN-like"/>
    <property type="match status" value="1"/>
</dbReference>
<accession>A0ABN1UBS5</accession>
<keyword evidence="1" id="KW-1005">Bacterial flagellum biogenesis</keyword>